<dbReference type="Pfam" id="PF08241">
    <property type="entry name" value="Methyltransf_11"/>
    <property type="match status" value="1"/>
</dbReference>
<dbReference type="InterPro" id="IPR013216">
    <property type="entry name" value="Methyltransf_11"/>
</dbReference>
<keyword evidence="2" id="KW-0808">Transferase</keyword>
<accession>F7XM71</accession>
<dbReference type="HOGENOM" id="CLU_037990_4_0_2"/>
<dbReference type="PANTHER" id="PTHR43591:SF24">
    <property type="entry name" value="2-METHOXY-6-POLYPRENYL-1,4-BENZOQUINOL METHYLASE, MITOCHONDRIAL"/>
    <property type="match status" value="1"/>
</dbReference>
<dbReference type="CDD" id="cd02440">
    <property type="entry name" value="AdoMet_MTases"/>
    <property type="match status" value="1"/>
</dbReference>
<dbReference type="GO" id="GO:0032259">
    <property type="term" value="P:methylation"/>
    <property type="evidence" value="ECO:0007669"/>
    <property type="project" value="UniProtKB-KW"/>
</dbReference>
<sequence length="258" mass="29535">MNVKKHIEEYWDWRSTSYANGATNLGDEERELWKQSLSPYIGNEPLRVLDVGTGRGFLALLLAEMGHDVTAVDISQAMINEATKESKSRNLNIRFFKNDAEDLPFDNDSFDLVVSKYLLWTLPNPDKALEEWNRVLITNGKILAIDGNWFDPSFTKKVKRNLNRLIQKVMFKDPTSGVIRQGKFKKHYSAFNDSLPLYSNVRPESVQPFFEKAGFSNISINPLSEIRDYNLKQLNPIIRPLQTDVAFLVSAISSSEEK</sequence>
<dbReference type="GeneID" id="10822731"/>
<organism evidence="2 3">
    <name type="scientific">Methanosalsum zhilinae (strain DSM 4017 / NBRC 107636 / OCM 62 / WeN5)</name>
    <name type="common">Methanohalophilus zhilinae</name>
    <dbReference type="NCBI Taxonomy" id="679901"/>
    <lineage>
        <taxon>Archaea</taxon>
        <taxon>Methanobacteriati</taxon>
        <taxon>Methanobacteriota</taxon>
        <taxon>Stenosarchaea group</taxon>
        <taxon>Methanomicrobia</taxon>
        <taxon>Methanosarcinales</taxon>
        <taxon>Methanosarcinaceae</taxon>
        <taxon>Methanosalsum</taxon>
    </lineage>
</organism>
<dbReference type="OrthoDB" id="147504at2157"/>
<protein>
    <submittedName>
        <fullName evidence="2">Methyltransferase type 11</fullName>
    </submittedName>
</protein>
<dbReference type="EMBL" id="CP002101">
    <property type="protein sequence ID" value="AEH60960.1"/>
    <property type="molecule type" value="Genomic_DNA"/>
</dbReference>
<name>F7XM71_METZD</name>
<keyword evidence="3" id="KW-1185">Reference proteome</keyword>
<proteinExistence type="predicted"/>
<evidence type="ECO:0000313" key="3">
    <source>
        <dbReference type="Proteomes" id="UP000006622"/>
    </source>
</evidence>
<reference evidence="2" key="1">
    <citation type="submission" date="2010-07" db="EMBL/GenBank/DDBJ databases">
        <title>The complete genome of Methanosalsum zhilinae DSM 4017.</title>
        <authorList>
            <consortium name="US DOE Joint Genome Institute (JGI-PGF)"/>
            <person name="Lucas S."/>
            <person name="Copeland A."/>
            <person name="Lapidus A."/>
            <person name="Glavina del Rio T."/>
            <person name="Dalin E."/>
            <person name="Tice H."/>
            <person name="Bruce D."/>
            <person name="Goodwin L."/>
            <person name="Pitluck S."/>
            <person name="Kyrpides N."/>
            <person name="Mavromatis K."/>
            <person name="Ovchinnikova G."/>
            <person name="Daligault H."/>
            <person name="Detter J.C."/>
            <person name="Han C."/>
            <person name="Tapia R."/>
            <person name="Larimer F."/>
            <person name="Land M."/>
            <person name="Hauser L."/>
            <person name="Markowitz V."/>
            <person name="Cheng J.-F."/>
            <person name="Hugenholtz P."/>
            <person name="Woyke T."/>
            <person name="Wu D."/>
            <person name="Spring S."/>
            <person name="Schueler E."/>
            <person name="Brambilla E."/>
            <person name="Klenk H.-P."/>
            <person name="Eisen J.A."/>
        </authorList>
    </citation>
    <scope>NUCLEOTIDE SEQUENCE</scope>
    <source>
        <strain evidence="2">DSM 4017</strain>
    </source>
</reference>
<dbReference type="AlphaFoldDB" id="F7XM71"/>
<dbReference type="SUPFAM" id="SSF53335">
    <property type="entry name" value="S-adenosyl-L-methionine-dependent methyltransferases"/>
    <property type="match status" value="1"/>
</dbReference>
<gene>
    <name evidence="2" type="ordered locus">Mzhil_1104</name>
</gene>
<dbReference type="Proteomes" id="UP000006622">
    <property type="component" value="Chromosome"/>
</dbReference>
<dbReference type="STRING" id="679901.Mzhil_1104"/>
<dbReference type="Gene3D" id="3.40.50.150">
    <property type="entry name" value="Vaccinia Virus protein VP39"/>
    <property type="match status" value="1"/>
</dbReference>
<dbReference type="RefSeq" id="WP_013898397.1">
    <property type="nucleotide sequence ID" value="NC_015676.1"/>
</dbReference>
<dbReference type="InterPro" id="IPR029063">
    <property type="entry name" value="SAM-dependent_MTases_sf"/>
</dbReference>
<evidence type="ECO:0000313" key="2">
    <source>
        <dbReference type="EMBL" id="AEH60960.1"/>
    </source>
</evidence>
<dbReference type="KEGG" id="mzh:Mzhil_1104"/>
<feature type="domain" description="Methyltransferase type 11" evidence="1">
    <location>
        <begin position="49"/>
        <end position="143"/>
    </location>
</feature>
<dbReference type="PANTHER" id="PTHR43591">
    <property type="entry name" value="METHYLTRANSFERASE"/>
    <property type="match status" value="1"/>
</dbReference>
<evidence type="ECO:0000259" key="1">
    <source>
        <dbReference type="Pfam" id="PF08241"/>
    </source>
</evidence>
<keyword evidence="2" id="KW-0489">Methyltransferase</keyword>
<dbReference type="GO" id="GO:0008757">
    <property type="term" value="F:S-adenosylmethionine-dependent methyltransferase activity"/>
    <property type="evidence" value="ECO:0007669"/>
    <property type="project" value="InterPro"/>
</dbReference>